<evidence type="ECO:0000313" key="2">
    <source>
        <dbReference type="Proteomes" id="UP000709295"/>
    </source>
</evidence>
<accession>A0A8J5J5R4</accession>
<proteinExistence type="predicted"/>
<feature type="non-terminal residue" evidence="1">
    <location>
        <position position="81"/>
    </location>
</feature>
<organism evidence="1 2">
    <name type="scientific">Phytophthora aleatoria</name>
    <dbReference type="NCBI Taxonomy" id="2496075"/>
    <lineage>
        <taxon>Eukaryota</taxon>
        <taxon>Sar</taxon>
        <taxon>Stramenopiles</taxon>
        <taxon>Oomycota</taxon>
        <taxon>Peronosporomycetes</taxon>
        <taxon>Peronosporales</taxon>
        <taxon>Peronosporaceae</taxon>
        <taxon>Phytophthora</taxon>
    </lineage>
</organism>
<evidence type="ECO:0000313" key="1">
    <source>
        <dbReference type="EMBL" id="KAG6960196.1"/>
    </source>
</evidence>
<name>A0A8J5J5R4_9STRA</name>
<comment type="caution">
    <text evidence="1">The sequence shown here is derived from an EMBL/GenBank/DDBJ whole genome shotgun (WGS) entry which is preliminary data.</text>
</comment>
<dbReference type="AlphaFoldDB" id="A0A8J5J5R4"/>
<dbReference type="Proteomes" id="UP000709295">
    <property type="component" value="Unassembled WGS sequence"/>
</dbReference>
<protein>
    <submittedName>
        <fullName evidence="1">Uncharacterized protein</fullName>
    </submittedName>
</protein>
<reference evidence="1" key="1">
    <citation type="submission" date="2021-01" db="EMBL/GenBank/DDBJ databases">
        <title>Phytophthora aleatoria, a newly-described species from Pinus radiata is distinct from Phytophthora cactorum isolates based on comparative genomics.</title>
        <authorList>
            <person name="Mcdougal R."/>
            <person name="Panda P."/>
            <person name="Williams N."/>
            <person name="Studholme D.J."/>
        </authorList>
    </citation>
    <scope>NUCLEOTIDE SEQUENCE</scope>
    <source>
        <strain evidence="1">NZFS 4037</strain>
    </source>
</reference>
<sequence length="81" mass="8885">TVPVHHLKVLQLTEVLLEAGHGCTARIENTTDLSNDLLDSGADVKMCINEEADKLRLVLSRPVMERRGYSVNAILARVCAT</sequence>
<gene>
    <name evidence="1" type="ORF">JG688_00009722</name>
</gene>
<dbReference type="EMBL" id="JAENGY010000571">
    <property type="protein sequence ID" value="KAG6960196.1"/>
    <property type="molecule type" value="Genomic_DNA"/>
</dbReference>
<keyword evidence="2" id="KW-1185">Reference proteome</keyword>